<reference evidence="14 15" key="1">
    <citation type="journal article" date="2015" name="Nature">
        <title>rRNA introns, odd ribosomes, and small enigmatic genomes across a large radiation of phyla.</title>
        <authorList>
            <person name="Brown C.T."/>
            <person name="Hug L.A."/>
            <person name="Thomas B.C."/>
            <person name="Sharon I."/>
            <person name="Castelle C.J."/>
            <person name="Singh A."/>
            <person name="Wilkins M.J."/>
            <person name="Williams K.H."/>
            <person name="Banfield J.F."/>
        </authorList>
    </citation>
    <scope>NUCLEOTIDE SEQUENCE [LARGE SCALE GENOMIC DNA]</scope>
</reference>
<dbReference type="Gene3D" id="1.10.730.10">
    <property type="entry name" value="Isoleucyl-tRNA Synthetase, Domain 1"/>
    <property type="match status" value="1"/>
</dbReference>
<feature type="domain" description="Leucyl-tRNA synthetase editing" evidence="13">
    <location>
        <begin position="221"/>
        <end position="368"/>
    </location>
</feature>
<name>A0A0G2A1R6_9BACT</name>
<keyword evidence="5 9" id="KW-0067">ATP-binding</keyword>
<evidence type="ECO:0000259" key="12">
    <source>
        <dbReference type="Pfam" id="PF09334"/>
    </source>
</evidence>
<dbReference type="GO" id="GO:0004823">
    <property type="term" value="F:leucine-tRNA ligase activity"/>
    <property type="evidence" value="ECO:0007669"/>
    <property type="project" value="UniProtKB-UniRule"/>
</dbReference>
<feature type="domain" description="Methionyl/Leucyl tRNA synthetase" evidence="12">
    <location>
        <begin position="41"/>
        <end position="188"/>
    </location>
</feature>
<evidence type="ECO:0000256" key="9">
    <source>
        <dbReference type="HAMAP-Rule" id="MF_00049"/>
    </source>
</evidence>
<dbReference type="InterPro" id="IPR013155">
    <property type="entry name" value="M/V/L/I-tRNA-synth_anticd-bd"/>
</dbReference>
<dbReference type="GO" id="GO:0002161">
    <property type="term" value="F:aminoacyl-tRNA deacylase activity"/>
    <property type="evidence" value="ECO:0007669"/>
    <property type="project" value="InterPro"/>
</dbReference>
<dbReference type="InterPro" id="IPR009080">
    <property type="entry name" value="tRNAsynth_Ia_anticodon-bd"/>
</dbReference>
<keyword evidence="3 9" id="KW-0436">Ligase</keyword>
<proteinExistence type="inferred from homology"/>
<dbReference type="Pfam" id="PF08264">
    <property type="entry name" value="Anticodon_1"/>
    <property type="match status" value="1"/>
</dbReference>
<dbReference type="InterPro" id="IPR025709">
    <property type="entry name" value="Leu_tRNA-synth_edit"/>
</dbReference>
<dbReference type="CDD" id="cd07958">
    <property type="entry name" value="Anticodon_Ia_Leu_BEm"/>
    <property type="match status" value="1"/>
</dbReference>
<evidence type="ECO:0000256" key="7">
    <source>
        <dbReference type="ARBA" id="ARBA00023146"/>
    </source>
</evidence>
<dbReference type="HAMAP" id="MF_00049_B">
    <property type="entry name" value="Leu_tRNA_synth_B"/>
    <property type="match status" value="1"/>
</dbReference>
<evidence type="ECO:0000313" key="15">
    <source>
        <dbReference type="Proteomes" id="UP000033865"/>
    </source>
</evidence>
<dbReference type="PANTHER" id="PTHR43740">
    <property type="entry name" value="LEUCYL-TRNA SYNTHETASE"/>
    <property type="match status" value="1"/>
</dbReference>
<evidence type="ECO:0000256" key="1">
    <source>
        <dbReference type="ARBA" id="ARBA00005594"/>
    </source>
</evidence>
<evidence type="ECO:0000256" key="8">
    <source>
        <dbReference type="ARBA" id="ARBA00047469"/>
    </source>
</evidence>
<evidence type="ECO:0000256" key="4">
    <source>
        <dbReference type="ARBA" id="ARBA00022741"/>
    </source>
</evidence>
<dbReference type="SUPFAM" id="SSF52374">
    <property type="entry name" value="Nucleotidylyl transferase"/>
    <property type="match status" value="1"/>
</dbReference>
<sequence length="759" mass="86713">MPYDHKEIEPKWQKRWEESHAGEVREDPSKKGDALYHLVMFPYPSGEGLHVGHVESYTGLDIVTRMARMNGQHILFPMGFDAFGLPAENYAIKTGVHPAETTKRAIENFTRQMKSVGFSFDWSRALSTSDPEYYKWTQWIFLEFYKNGLAYKKKAPVNWCESCKTVLANEQVIDGACERCHHAVAQKDLEQWFFNITKYVEQLLGGLDDLDWPESLKTMQRNWIGKSEGAEINFAVCRPDTNIRVFTTRPDTLFGATYLILAPEHELVDAIVTDDFRAKVEAYKVQASKKSALERSEMQKEKTGVFTGAFALNPATEEKIPIWIADYVLSTYGTGAIMAVPAHDERDREFAEVYHLSIKDIVPEENEFGTKKTTYRLRDWLVSRQRYWGAPIPVVYDPEGKAHPVGEEHLPLLLPIDVDFRPEGESPLALSESYRQLAENLYGEGWRFEVDTMDTFVDSSWYFLRYCDPSNATMFAGHDKLDYWCPVDVYVGGVEHAVLHLLYARFFCYALHDLGHLNFTEPFLKLRNQGMILGPDGQKMSKSRGNVINPDDVVADFGADTLRMYEMFMGPFEDDKPWDTNGILGVRRFLDKVWRLAEQVKHQRPDVKKIERELHKTIKKVSEDTAAMKFNTAISQMMIFVNHATAKGIGLGELSTFIQLLAPYAPHLAEEIWKMLGQTGSVFESPWPMFDEALAQDEKIQMPVQVNGKVRTTLEVASDITEEEALLLAQADENVKKYLGLGEVKKVIFVKGRLLNLVV</sequence>
<evidence type="ECO:0000256" key="6">
    <source>
        <dbReference type="ARBA" id="ARBA00022917"/>
    </source>
</evidence>
<dbReference type="Pfam" id="PF09334">
    <property type="entry name" value="tRNA-synt_1g"/>
    <property type="match status" value="2"/>
</dbReference>
<dbReference type="GO" id="GO:0005524">
    <property type="term" value="F:ATP binding"/>
    <property type="evidence" value="ECO:0007669"/>
    <property type="project" value="UniProtKB-UniRule"/>
</dbReference>
<comment type="caution">
    <text evidence="9">Lacks conserved residue(s) required for the propagation of feature annotation.</text>
</comment>
<comment type="catalytic activity">
    <reaction evidence="8 9">
        <text>tRNA(Leu) + L-leucine + ATP = L-leucyl-tRNA(Leu) + AMP + diphosphate</text>
        <dbReference type="Rhea" id="RHEA:11688"/>
        <dbReference type="Rhea" id="RHEA-COMP:9613"/>
        <dbReference type="Rhea" id="RHEA-COMP:9622"/>
        <dbReference type="ChEBI" id="CHEBI:30616"/>
        <dbReference type="ChEBI" id="CHEBI:33019"/>
        <dbReference type="ChEBI" id="CHEBI:57427"/>
        <dbReference type="ChEBI" id="CHEBI:78442"/>
        <dbReference type="ChEBI" id="CHEBI:78494"/>
        <dbReference type="ChEBI" id="CHEBI:456215"/>
        <dbReference type="EC" id="6.1.1.4"/>
    </reaction>
</comment>
<dbReference type="Gene3D" id="3.40.50.620">
    <property type="entry name" value="HUPs"/>
    <property type="match status" value="2"/>
</dbReference>
<comment type="similarity">
    <text evidence="1 9 10">Belongs to the class-I aminoacyl-tRNA synthetase family.</text>
</comment>
<comment type="subcellular location">
    <subcellularLocation>
        <location evidence="9">Cytoplasm</location>
    </subcellularLocation>
</comment>
<dbReference type="InterPro" id="IPR001412">
    <property type="entry name" value="aa-tRNA-synth_I_CS"/>
</dbReference>
<gene>
    <name evidence="9" type="primary">leuS</name>
    <name evidence="14" type="ORF">UY82_C0060G0005</name>
</gene>
<keyword evidence="2 9" id="KW-0963">Cytoplasm</keyword>
<dbReference type="GO" id="GO:0005829">
    <property type="term" value="C:cytosol"/>
    <property type="evidence" value="ECO:0007669"/>
    <property type="project" value="TreeGrafter"/>
</dbReference>
<dbReference type="SUPFAM" id="SSF50677">
    <property type="entry name" value="ValRS/IleRS/LeuRS editing domain"/>
    <property type="match status" value="1"/>
</dbReference>
<dbReference type="FunFam" id="1.10.730.10:FF:000011">
    <property type="entry name" value="Leucine--tRNA ligase chloroplastic/mitochondrial"/>
    <property type="match status" value="1"/>
</dbReference>
<feature type="domain" description="Methionyl/Valyl/Leucyl/Isoleucyl-tRNA synthetase anticodon-binding" evidence="11">
    <location>
        <begin position="608"/>
        <end position="723"/>
    </location>
</feature>
<dbReference type="EMBL" id="LCRN01000060">
    <property type="protein sequence ID" value="KKW34757.1"/>
    <property type="molecule type" value="Genomic_DNA"/>
</dbReference>
<feature type="binding site" evidence="9">
    <location>
        <position position="542"/>
    </location>
    <ligand>
        <name>ATP</name>
        <dbReference type="ChEBI" id="CHEBI:30616"/>
    </ligand>
</feature>
<evidence type="ECO:0000256" key="10">
    <source>
        <dbReference type="RuleBase" id="RU363039"/>
    </source>
</evidence>
<dbReference type="InterPro" id="IPR009008">
    <property type="entry name" value="Val/Leu/Ile-tRNA-synth_edit"/>
</dbReference>
<dbReference type="AlphaFoldDB" id="A0A0G2A1R6"/>
<feature type="short sequence motif" description="'KMSKS' region" evidence="9">
    <location>
        <begin position="539"/>
        <end position="543"/>
    </location>
</feature>
<dbReference type="SUPFAM" id="SSF47323">
    <property type="entry name" value="Anticodon-binding domain of a subclass of class I aminoacyl-tRNA synthetases"/>
    <property type="match status" value="1"/>
</dbReference>
<dbReference type="PRINTS" id="PR00985">
    <property type="entry name" value="TRNASYNTHLEU"/>
</dbReference>
<protein>
    <recommendedName>
        <fullName evidence="9">Leucine--tRNA ligase</fullName>
        <ecNumber evidence="9">6.1.1.4</ecNumber>
    </recommendedName>
    <alternativeName>
        <fullName evidence="9">Leucyl-tRNA synthetase</fullName>
        <shortName evidence="9">LeuRS</shortName>
    </alternativeName>
</protein>
<dbReference type="InterPro" id="IPR015413">
    <property type="entry name" value="Methionyl/Leucyl_tRNA_Synth"/>
</dbReference>
<dbReference type="GO" id="GO:0006429">
    <property type="term" value="P:leucyl-tRNA aminoacylation"/>
    <property type="evidence" value="ECO:0007669"/>
    <property type="project" value="UniProtKB-UniRule"/>
</dbReference>
<evidence type="ECO:0000259" key="11">
    <source>
        <dbReference type="Pfam" id="PF08264"/>
    </source>
</evidence>
<dbReference type="InterPro" id="IPR002302">
    <property type="entry name" value="Leu-tRNA-ligase"/>
</dbReference>
<dbReference type="Pfam" id="PF13603">
    <property type="entry name" value="tRNA-synt_1_2"/>
    <property type="match status" value="1"/>
</dbReference>
<keyword evidence="4 9" id="KW-0547">Nucleotide-binding</keyword>
<dbReference type="PATRIC" id="fig|1618986.3.peg.640"/>
<dbReference type="EC" id="6.1.1.4" evidence="9"/>
<organism evidence="14 15">
    <name type="scientific">Candidatus Uhrbacteria bacterium GW2011_GWC2_53_7</name>
    <dbReference type="NCBI Taxonomy" id="1618986"/>
    <lineage>
        <taxon>Bacteria</taxon>
        <taxon>Candidatus Uhriibacteriota</taxon>
    </lineage>
</organism>
<dbReference type="InterPro" id="IPR014729">
    <property type="entry name" value="Rossmann-like_a/b/a_fold"/>
</dbReference>
<dbReference type="PANTHER" id="PTHR43740:SF2">
    <property type="entry name" value="LEUCINE--TRNA LIGASE, MITOCHONDRIAL"/>
    <property type="match status" value="1"/>
</dbReference>
<keyword evidence="7 9" id="KW-0030">Aminoacyl-tRNA synthetase</keyword>
<feature type="domain" description="Methionyl/Leucyl tRNA synthetase" evidence="12">
    <location>
        <begin position="535"/>
        <end position="578"/>
    </location>
</feature>
<comment type="caution">
    <text evidence="14">The sequence shown here is derived from an EMBL/GenBank/DDBJ whole genome shotgun (WGS) entry which is preliminary data.</text>
</comment>
<evidence type="ECO:0000256" key="2">
    <source>
        <dbReference type="ARBA" id="ARBA00022490"/>
    </source>
</evidence>
<keyword evidence="6 9" id="KW-0648">Protein biosynthesis</keyword>
<evidence type="ECO:0000256" key="5">
    <source>
        <dbReference type="ARBA" id="ARBA00022840"/>
    </source>
</evidence>
<evidence type="ECO:0000256" key="3">
    <source>
        <dbReference type="ARBA" id="ARBA00022598"/>
    </source>
</evidence>
<dbReference type="Proteomes" id="UP000033865">
    <property type="component" value="Unassembled WGS sequence"/>
</dbReference>
<dbReference type="CDD" id="cd00812">
    <property type="entry name" value="LeuRS_core"/>
    <property type="match status" value="1"/>
</dbReference>
<evidence type="ECO:0000313" key="14">
    <source>
        <dbReference type="EMBL" id="KKW34757.1"/>
    </source>
</evidence>
<dbReference type="PROSITE" id="PS00178">
    <property type="entry name" value="AA_TRNA_LIGASE_I"/>
    <property type="match status" value="1"/>
</dbReference>
<accession>A0A0G2A1R6</accession>
<evidence type="ECO:0000259" key="13">
    <source>
        <dbReference type="Pfam" id="PF13603"/>
    </source>
</evidence>